<dbReference type="HOGENOM" id="CLU_039329_5_1_1"/>
<dbReference type="InterPro" id="IPR032466">
    <property type="entry name" value="Metal_Hydrolase"/>
</dbReference>
<sequence>MFPQSVVDNLLDLGDTRKKMMKRGNMSMQVVSHIPAVEPPEICRAVNDQLYEAVQASSGRYRGFAFLPMGTPDAIPAELERAVKELDFVGALIPNHAYGQYFDDKAYWPMWEKAQELDVPIYIHPTPAADFERYAGSYDKTVQTLIAGPALCWHTDIAMHVLRLYGAGMFDAYPKVKIILGHNGESVPFMLDRIHKFFTRRWGGNERDFLTVWNENCWITTSGMFHMGPLECCLKMCKPDRVMYSLDYPFEDPKEGLEFMEELEKSGLVSKEQFEMICSGNAKKLLRL</sequence>
<dbReference type="Gene3D" id="3.20.20.140">
    <property type="entry name" value="Metal-dependent hydrolases"/>
    <property type="match status" value="1"/>
</dbReference>
<dbReference type="GO" id="GO:0005829">
    <property type="term" value="C:cytosol"/>
    <property type="evidence" value="ECO:0007669"/>
    <property type="project" value="TreeGrafter"/>
</dbReference>
<evidence type="ECO:0000256" key="3">
    <source>
        <dbReference type="RuleBase" id="RU366045"/>
    </source>
</evidence>
<dbReference type="GeneID" id="25281194"/>
<dbReference type="PANTHER" id="PTHR21240:SF30">
    <property type="entry name" value="AMIDOHYDROLASE-RELATED DOMAIN-CONTAINING PROTEIN-RELATED"/>
    <property type="match status" value="1"/>
</dbReference>
<evidence type="ECO:0000313" key="5">
    <source>
        <dbReference type="EMBL" id="KEF58351.1"/>
    </source>
</evidence>
<dbReference type="Proteomes" id="UP000027920">
    <property type="component" value="Unassembled WGS sequence"/>
</dbReference>
<evidence type="ECO:0000259" key="4">
    <source>
        <dbReference type="Pfam" id="PF04909"/>
    </source>
</evidence>
<evidence type="ECO:0000256" key="2">
    <source>
        <dbReference type="ARBA" id="ARBA00023239"/>
    </source>
</evidence>
<feature type="domain" description="Amidohydrolase-related" evidence="4">
    <location>
        <begin position="40"/>
        <end position="288"/>
    </location>
</feature>
<gene>
    <name evidence="5" type="ORF">A1O9_06277</name>
</gene>
<dbReference type="InterPro" id="IPR032465">
    <property type="entry name" value="ACMSD"/>
</dbReference>
<dbReference type="GO" id="GO:0019748">
    <property type="term" value="P:secondary metabolic process"/>
    <property type="evidence" value="ECO:0007669"/>
    <property type="project" value="TreeGrafter"/>
</dbReference>
<dbReference type="STRING" id="1182545.A0A072PES6"/>
<dbReference type="InterPro" id="IPR006680">
    <property type="entry name" value="Amidohydro-rel"/>
</dbReference>
<dbReference type="OrthoDB" id="432010at2759"/>
<protein>
    <recommendedName>
        <fullName evidence="4">Amidohydrolase-related domain-containing protein</fullName>
    </recommendedName>
</protein>
<dbReference type="EMBL" id="AMGV01000004">
    <property type="protein sequence ID" value="KEF58351.1"/>
    <property type="molecule type" value="Genomic_DNA"/>
</dbReference>
<dbReference type="GO" id="GO:0016831">
    <property type="term" value="F:carboxy-lyase activity"/>
    <property type="evidence" value="ECO:0007669"/>
    <property type="project" value="UniProtKB-KW"/>
</dbReference>
<dbReference type="AlphaFoldDB" id="A0A072PES6"/>
<dbReference type="GO" id="GO:0016787">
    <property type="term" value="F:hydrolase activity"/>
    <property type="evidence" value="ECO:0007669"/>
    <property type="project" value="InterPro"/>
</dbReference>
<comment type="caution">
    <text evidence="5">The sequence shown here is derived from an EMBL/GenBank/DDBJ whole genome shotgun (WGS) entry which is preliminary data.</text>
</comment>
<dbReference type="VEuPathDB" id="FungiDB:A1O9_06277"/>
<dbReference type="Pfam" id="PF04909">
    <property type="entry name" value="Amidohydro_2"/>
    <property type="match status" value="1"/>
</dbReference>
<dbReference type="PANTHER" id="PTHR21240">
    <property type="entry name" value="2-AMINO-3-CARBOXYLMUCONATE-6-SEMIALDEHYDE DECARBOXYLASE"/>
    <property type="match status" value="1"/>
</dbReference>
<proteinExistence type="inferred from homology"/>
<accession>A0A072PES6</accession>
<dbReference type="SUPFAM" id="SSF51556">
    <property type="entry name" value="Metallo-dependent hydrolases"/>
    <property type="match status" value="1"/>
</dbReference>
<organism evidence="5 6">
    <name type="scientific">Exophiala aquamarina CBS 119918</name>
    <dbReference type="NCBI Taxonomy" id="1182545"/>
    <lineage>
        <taxon>Eukaryota</taxon>
        <taxon>Fungi</taxon>
        <taxon>Dikarya</taxon>
        <taxon>Ascomycota</taxon>
        <taxon>Pezizomycotina</taxon>
        <taxon>Eurotiomycetes</taxon>
        <taxon>Chaetothyriomycetidae</taxon>
        <taxon>Chaetothyriales</taxon>
        <taxon>Herpotrichiellaceae</taxon>
        <taxon>Exophiala</taxon>
    </lineage>
</organism>
<comment type="similarity">
    <text evidence="3">Belongs to the metallo-dependent hydrolases superfamily.</text>
</comment>
<dbReference type="RefSeq" id="XP_013260941.1">
    <property type="nucleotide sequence ID" value="XM_013405487.1"/>
</dbReference>
<keyword evidence="2 3" id="KW-0456">Lyase</keyword>
<evidence type="ECO:0000256" key="1">
    <source>
        <dbReference type="ARBA" id="ARBA00022793"/>
    </source>
</evidence>
<evidence type="ECO:0000313" key="6">
    <source>
        <dbReference type="Proteomes" id="UP000027920"/>
    </source>
</evidence>
<keyword evidence="6" id="KW-1185">Reference proteome</keyword>
<reference evidence="5 6" key="1">
    <citation type="submission" date="2013-03" db="EMBL/GenBank/DDBJ databases">
        <title>The Genome Sequence of Exophiala aquamarina CBS 119918.</title>
        <authorList>
            <consortium name="The Broad Institute Genomics Platform"/>
            <person name="Cuomo C."/>
            <person name="de Hoog S."/>
            <person name="Gorbushina A."/>
            <person name="Walker B."/>
            <person name="Young S.K."/>
            <person name="Zeng Q."/>
            <person name="Gargeya S."/>
            <person name="Fitzgerald M."/>
            <person name="Haas B."/>
            <person name="Abouelleil A."/>
            <person name="Allen A.W."/>
            <person name="Alvarado L."/>
            <person name="Arachchi H.M."/>
            <person name="Berlin A.M."/>
            <person name="Chapman S.B."/>
            <person name="Gainer-Dewar J."/>
            <person name="Goldberg J."/>
            <person name="Griggs A."/>
            <person name="Gujja S."/>
            <person name="Hansen M."/>
            <person name="Howarth C."/>
            <person name="Imamovic A."/>
            <person name="Ireland A."/>
            <person name="Larimer J."/>
            <person name="McCowan C."/>
            <person name="Murphy C."/>
            <person name="Pearson M."/>
            <person name="Poon T.W."/>
            <person name="Priest M."/>
            <person name="Roberts A."/>
            <person name="Saif S."/>
            <person name="Shea T."/>
            <person name="Sisk P."/>
            <person name="Sykes S."/>
            <person name="Wortman J."/>
            <person name="Nusbaum C."/>
            <person name="Birren B."/>
        </authorList>
    </citation>
    <scope>NUCLEOTIDE SEQUENCE [LARGE SCALE GENOMIC DNA]</scope>
    <source>
        <strain evidence="5 6">CBS 119918</strain>
    </source>
</reference>
<keyword evidence="1 3" id="KW-0210">Decarboxylase</keyword>
<name>A0A072PES6_9EURO</name>